<evidence type="ECO:0000256" key="7">
    <source>
        <dbReference type="SAM" id="MobiDB-lite"/>
    </source>
</evidence>
<protein>
    <submittedName>
        <fullName evidence="12">Uncharacterized protein</fullName>
    </submittedName>
</protein>
<feature type="domain" description="Disease resistance protein winged helix" evidence="10">
    <location>
        <begin position="452"/>
        <end position="509"/>
    </location>
</feature>
<keyword evidence="3" id="KW-0677">Repeat</keyword>
<dbReference type="InterPro" id="IPR036388">
    <property type="entry name" value="WH-like_DNA-bd_sf"/>
</dbReference>
<keyword evidence="2" id="KW-0433">Leucine-rich repeat</keyword>
<dbReference type="GO" id="GO:0043531">
    <property type="term" value="F:ADP binding"/>
    <property type="evidence" value="ECO:0007669"/>
    <property type="project" value="InterPro"/>
</dbReference>
<dbReference type="InterPro" id="IPR058922">
    <property type="entry name" value="WHD_DRP"/>
</dbReference>
<dbReference type="OMA" id="IRERNEW"/>
<dbReference type="SUPFAM" id="SSF52058">
    <property type="entry name" value="L domain-like"/>
    <property type="match status" value="2"/>
</dbReference>
<evidence type="ECO:0000256" key="5">
    <source>
        <dbReference type="ARBA" id="ARBA00022821"/>
    </source>
</evidence>
<keyword evidence="6" id="KW-0067">ATP-binding</keyword>
<dbReference type="PANTHER" id="PTHR36766:SF55">
    <property type="entry name" value="OS11G0492900 PROTEIN"/>
    <property type="match status" value="1"/>
</dbReference>
<dbReference type="Pfam" id="PF18052">
    <property type="entry name" value="Rx_N"/>
    <property type="match status" value="1"/>
</dbReference>
<dbReference type="InterPro" id="IPR002182">
    <property type="entry name" value="NB-ARC"/>
</dbReference>
<dbReference type="Gene3D" id="1.20.5.4130">
    <property type="match status" value="1"/>
</dbReference>
<dbReference type="Proteomes" id="UP000019116">
    <property type="component" value="Chromosome 7B"/>
</dbReference>
<name>A0A3B6STC1_WHEAT</name>
<evidence type="ECO:0000313" key="13">
    <source>
        <dbReference type="Proteomes" id="UP000019116"/>
    </source>
</evidence>
<dbReference type="GO" id="GO:0006952">
    <property type="term" value="P:defense response"/>
    <property type="evidence" value="ECO:0007669"/>
    <property type="project" value="UniProtKB-KW"/>
</dbReference>
<dbReference type="Gene3D" id="3.80.10.10">
    <property type="entry name" value="Ribonuclease Inhibitor"/>
    <property type="match status" value="4"/>
</dbReference>
<dbReference type="Gramene" id="TraesCLE_scaffold_005790_01G000700.1">
    <property type="protein sequence ID" value="TraesCLE_scaffold_005790_01G000700.1"/>
    <property type="gene ID" value="TraesCLE_scaffold_005790_01G000700"/>
</dbReference>
<evidence type="ECO:0000259" key="8">
    <source>
        <dbReference type="Pfam" id="PF00931"/>
    </source>
</evidence>
<dbReference type="Pfam" id="PF25019">
    <property type="entry name" value="LRR_R13L1-DRL21"/>
    <property type="match status" value="1"/>
</dbReference>
<dbReference type="InterPro" id="IPR041118">
    <property type="entry name" value="Rx_N"/>
</dbReference>
<dbReference type="PaxDb" id="4565-Traes_7BL_A36D76558.2"/>
<dbReference type="Gramene" id="TraesCS7B03G1223100.1">
    <property type="protein sequence ID" value="TraesCS7B03G1223100.1.CDS"/>
    <property type="gene ID" value="TraesCS7B03G1223100"/>
</dbReference>
<dbReference type="Gene3D" id="1.10.10.10">
    <property type="entry name" value="Winged helix-like DNA-binding domain superfamily/Winged helix DNA-binding domain"/>
    <property type="match status" value="1"/>
</dbReference>
<dbReference type="Gramene" id="TraesCS7B02G452900.1">
    <property type="protein sequence ID" value="TraesCS7B02G452900.1"/>
    <property type="gene ID" value="TraesCS7B02G452900"/>
</dbReference>
<dbReference type="PANTHER" id="PTHR36766">
    <property type="entry name" value="PLANT BROAD-SPECTRUM MILDEW RESISTANCE PROTEIN RPW8"/>
    <property type="match status" value="1"/>
</dbReference>
<feature type="domain" description="Disease resistance N-terminal" evidence="9">
    <location>
        <begin position="14"/>
        <end position="98"/>
    </location>
</feature>
<feature type="domain" description="R13L1/DRL21-like LRR repeat region" evidence="11">
    <location>
        <begin position="664"/>
        <end position="793"/>
    </location>
</feature>
<dbReference type="AlphaFoldDB" id="A0A3B6STC1"/>
<feature type="domain" description="NB-ARC" evidence="8">
    <location>
        <begin position="179"/>
        <end position="355"/>
    </location>
</feature>
<feature type="region of interest" description="Disordered" evidence="7">
    <location>
        <begin position="257"/>
        <end position="278"/>
    </location>
</feature>
<keyword evidence="13" id="KW-1185">Reference proteome</keyword>
<dbReference type="GO" id="GO:0051707">
    <property type="term" value="P:response to other organism"/>
    <property type="evidence" value="ECO:0007669"/>
    <property type="project" value="UniProtKB-ARBA"/>
</dbReference>
<comment type="similarity">
    <text evidence="1">Belongs to the disease resistance NB-LRR family.</text>
</comment>
<dbReference type="SMR" id="A0A3B6STC1"/>
<evidence type="ECO:0000259" key="11">
    <source>
        <dbReference type="Pfam" id="PF25019"/>
    </source>
</evidence>
<evidence type="ECO:0000259" key="10">
    <source>
        <dbReference type="Pfam" id="PF23559"/>
    </source>
</evidence>
<dbReference type="Gene3D" id="1.10.8.430">
    <property type="entry name" value="Helical domain of apoptotic protease-activating factors"/>
    <property type="match status" value="1"/>
</dbReference>
<proteinExistence type="inferred from homology"/>
<evidence type="ECO:0000256" key="6">
    <source>
        <dbReference type="ARBA" id="ARBA00022840"/>
    </source>
</evidence>
<evidence type="ECO:0000256" key="4">
    <source>
        <dbReference type="ARBA" id="ARBA00022741"/>
    </source>
</evidence>
<evidence type="ECO:0000259" key="9">
    <source>
        <dbReference type="Pfam" id="PF18052"/>
    </source>
</evidence>
<dbReference type="EnsemblPlants" id="TraesCS7B02G452900.1">
    <property type="protein sequence ID" value="TraesCS7B02G452900.1"/>
    <property type="gene ID" value="TraesCS7B02G452900"/>
</dbReference>
<dbReference type="OrthoDB" id="633436at2759"/>
<sequence length="1248" mass="141181">MTELVATIVVGPLLSIVKDKASSYHLDKYKVMNGMEEQHKILKRKLPAILDIITDAEQTAAHREGATAWLEEVKTVAYQANEVFDEFKYEALRREAKKEGHYNKLGFDVVKLFPTHNRFIFRNRTGRKLRKIVQDIEVLVAEMNAFGFKYQQRSPLSTKLRQTDHVIFDPEKITIRSREKDYKNIINILVGQANNADLTVVPIVGMGGLGKTTLAQLVYNEPEIEKHFDVLLWVCVSECFDADSLARSIVEAALEKKDNGTEAAPRKKRDDTEASTDSKKKTLLDSLQHVVSGQRYLLVWDDIWARQVHIWEQLKACLQHGGMGSVILTTSRDGGVAETMGTVEAYNLTALENKFIKEIIETSAFSCLHKEEERPIVLVDMVDEIVKRCRGSPLAATALGTVLRTKTNEEEWKAVLSRSNVCTEESGILPILKLSYNDLPSYMKQCFAFCAIFPKDYEIDVDKLIQLWIANGFIIQEKHVRLETIAKQIFNQLASRTTCRIHDLMHDVALSVMEKECALATEETSKIECVVATEEPSQTKSSSLQHLAKCSSLQAFQLCSYKSSFPLKSKYLHHLRYLDLSRSYIKALPEDMSILYNLQTLNLSGCKYLCGLPSQMKYMTALRHLFTHGCPQLKSMPRDLRKLTALQTLTCFVVVSGSNCSNVGELRNLNLGGQLELHHLANVTEKDAKAANLIRKNELRELTLRWTVGQDHFSRETSHEDDARVLEKLKPHNGLRAIRIYSYRATTFPTGMAMLQNIVEIHVCHCKKLQWLFSRNSDTSFAFPNLKELTLDSLVSLERWWEINNDVIQREEIMFPRLEKLCISQCEKLTALPGQPTFPNLQNACIERCPEYLTTRVKSPNLSVLTMQGREIHVFQWVARHMTSLINLELHSLEDSTETTSGAAEHGLREVLTFDGKKNWRGQDFPLAVLVLVNFRSGVTELCACFVHLQGLRIWGCALVHWPAKEFQGLVFLRRLQIECCDDLTGYAQASAELSTSPETTLQLLPRLESLEIRKCDNLVEVFNVPASQRRMIICDCSKLESPFGRRLQQGQSAPSIHQGSSSVLEVQSSSSPGAGAEHLQKLRIESCHGLTGVLHLPQSLKDLEISYCVGLTSLGSCSGELPSLERLYLASCNIVSSLPDGPQAYSSLQELVIVHCPAMKTLPASLQQQLCSLQREHVDAHYYGNVYAVVETQPDQPQRIYQTAPVWHLIPRVILKDFLRLFAEVERLECAQRISVRHLHVHAAHYA</sequence>
<keyword evidence="5" id="KW-0611">Plant defense</keyword>
<evidence type="ECO:0000256" key="1">
    <source>
        <dbReference type="ARBA" id="ARBA00008894"/>
    </source>
</evidence>
<dbReference type="PRINTS" id="PR00364">
    <property type="entry name" value="DISEASERSIST"/>
</dbReference>
<dbReference type="InterPro" id="IPR042197">
    <property type="entry name" value="Apaf_helical"/>
</dbReference>
<dbReference type="Pfam" id="PF23559">
    <property type="entry name" value="WHD_DRP"/>
    <property type="match status" value="1"/>
</dbReference>
<dbReference type="Pfam" id="PF00931">
    <property type="entry name" value="NB-ARC"/>
    <property type="match status" value="1"/>
</dbReference>
<dbReference type="Gene3D" id="3.40.50.300">
    <property type="entry name" value="P-loop containing nucleotide triphosphate hydrolases"/>
    <property type="match status" value="1"/>
</dbReference>
<dbReference type="STRING" id="4565.A0A3B6STC1"/>
<keyword evidence="4" id="KW-0547">Nucleotide-binding</keyword>
<dbReference type="InterPro" id="IPR056789">
    <property type="entry name" value="LRR_R13L1-DRL21"/>
</dbReference>
<evidence type="ECO:0000256" key="2">
    <source>
        <dbReference type="ARBA" id="ARBA00022614"/>
    </source>
</evidence>
<organism evidence="12">
    <name type="scientific">Triticum aestivum</name>
    <name type="common">Wheat</name>
    <dbReference type="NCBI Taxonomy" id="4565"/>
    <lineage>
        <taxon>Eukaryota</taxon>
        <taxon>Viridiplantae</taxon>
        <taxon>Streptophyta</taxon>
        <taxon>Embryophyta</taxon>
        <taxon>Tracheophyta</taxon>
        <taxon>Spermatophyta</taxon>
        <taxon>Magnoliopsida</taxon>
        <taxon>Liliopsida</taxon>
        <taxon>Poales</taxon>
        <taxon>Poaceae</taxon>
        <taxon>BOP clade</taxon>
        <taxon>Pooideae</taxon>
        <taxon>Triticodae</taxon>
        <taxon>Triticeae</taxon>
        <taxon>Triticinae</taxon>
        <taxon>Triticum</taxon>
    </lineage>
</organism>
<accession>A0A3B6STC1</accession>
<dbReference type="InterPro" id="IPR027417">
    <property type="entry name" value="P-loop_NTPase"/>
</dbReference>
<reference evidence="12" key="1">
    <citation type="submission" date="2018-08" db="EMBL/GenBank/DDBJ databases">
        <authorList>
            <person name="Rossello M."/>
        </authorList>
    </citation>
    <scope>NUCLEOTIDE SEQUENCE [LARGE SCALE GENOMIC DNA]</scope>
    <source>
        <strain evidence="12">cv. Chinese Spring</strain>
    </source>
</reference>
<dbReference type="SUPFAM" id="SSF52540">
    <property type="entry name" value="P-loop containing nucleoside triphosphate hydrolases"/>
    <property type="match status" value="1"/>
</dbReference>
<dbReference type="GO" id="GO:0005524">
    <property type="term" value="F:ATP binding"/>
    <property type="evidence" value="ECO:0007669"/>
    <property type="project" value="UniProtKB-KW"/>
</dbReference>
<reference evidence="12" key="2">
    <citation type="submission" date="2018-10" db="UniProtKB">
        <authorList>
            <consortium name="EnsemblPlants"/>
        </authorList>
    </citation>
    <scope>IDENTIFICATION</scope>
</reference>
<dbReference type="InterPro" id="IPR032675">
    <property type="entry name" value="LRR_dom_sf"/>
</dbReference>
<evidence type="ECO:0000256" key="3">
    <source>
        <dbReference type="ARBA" id="ARBA00022737"/>
    </source>
</evidence>
<evidence type="ECO:0000313" key="12">
    <source>
        <dbReference type="EnsemblPlants" id="TraesCS7B02G452900.1"/>
    </source>
</evidence>